<dbReference type="Proteomes" id="UP001235849">
    <property type="component" value="Unassembled WGS sequence"/>
</dbReference>
<evidence type="ECO:0000313" key="1">
    <source>
        <dbReference type="EMBL" id="MDJ1173752.1"/>
    </source>
</evidence>
<comment type="caution">
    <text evidence="1">The sequence shown here is derived from an EMBL/GenBank/DDBJ whole genome shotgun (WGS) entry which is preliminary data.</text>
</comment>
<keyword evidence="2" id="KW-1185">Reference proteome</keyword>
<gene>
    <name evidence="1" type="ORF">PMG25_06560</name>
</gene>
<evidence type="ECO:0000313" key="2">
    <source>
        <dbReference type="Proteomes" id="UP001235849"/>
    </source>
</evidence>
<name>A0ABT7B4M0_9CYAN</name>
<protein>
    <submittedName>
        <fullName evidence="1">Uncharacterized protein</fullName>
    </submittedName>
</protein>
<dbReference type="EMBL" id="JAQOSO010000029">
    <property type="protein sequence ID" value="MDJ1173752.1"/>
    <property type="molecule type" value="Genomic_DNA"/>
</dbReference>
<proteinExistence type="predicted"/>
<organism evidence="1 2">
    <name type="scientific">Roseofilum capinflatum BLCC-M114</name>
    <dbReference type="NCBI Taxonomy" id="3022440"/>
    <lineage>
        <taxon>Bacteria</taxon>
        <taxon>Bacillati</taxon>
        <taxon>Cyanobacteriota</taxon>
        <taxon>Cyanophyceae</taxon>
        <taxon>Desertifilales</taxon>
        <taxon>Desertifilaceae</taxon>
        <taxon>Roseofilum</taxon>
        <taxon>Roseofilum capinflatum</taxon>
    </lineage>
</organism>
<sequence length="56" mass="5941">MGKILGSAPEAIADCGKVTEFCGKKRTRAINLQLMQEKGSFLARLHGGSLKILVPG</sequence>
<dbReference type="RefSeq" id="WP_283766102.1">
    <property type="nucleotide sequence ID" value="NZ_JAQOSO010000029.1"/>
</dbReference>
<accession>A0ABT7B4M0</accession>
<reference evidence="1 2" key="1">
    <citation type="submission" date="2023-01" db="EMBL/GenBank/DDBJ databases">
        <title>Novel diversity within Roseofilum (Cyanobacteria; Desertifilaceae) from marine benthic mats with descriptions of four novel species.</title>
        <authorList>
            <person name="Wang Y."/>
            <person name="Berthold D.E."/>
            <person name="Hu J."/>
            <person name="Lefler F.W."/>
            <person name="Laughinghouse H.D. IV."/>
        </authorList>
    </citation>
    <scope>NUCLEOTIDE SEQUENCE [LARGE SCALE GENOMIC DNA]</scope>
    <source>
        <strain evidence="1 2">BLCC-M114</strain>
    </source>
</reference>